<keyword evidence="2" id="KW-1185">Reference proteome</keyword>
<evidence type="ECO:0000313" key="2">
    <source>
        <dbReference type="Proteomes" id="UP000002280"/>
    </source>
</evidence>
<accession>A0A5F8GMN6</accession>
<sequence length="65" mass="7340">MGSTIISINMISRSLHPALTSLLSSRLESHFKLDISKRKMKFQRQSRLRCLMLPKTGFESGSVTS</sequence>
<dbReference type="Bgee" id="ENSMODG00000049351">
    <property type="expression patterns" value="Expressed in heart and 4 other cell types or tissues"/>
</dbReference>
<proteinExistence type="predicted"/>
<dbReference type="Ensembl" id="ENSMODT00000059697.1">
    <property type="protein sequence ID" value="ENSMODP00000048790.1"/>
    <property type="gene ID" value="ENSMODG00000049351.1"/>
</dbReference>
<evidence type="ECO:0000313" key="1">
    <source>
        <dbReference type="Ensembl" id="ENSMODP00000048790.1"/>
    </source>
</evidence>
<protein>
    <submittedName>
        <fullName evidence="1">Uncharacterized protein</fullName>
    </submittedName>
</protein>
<reference evidence="1 2" key="1">
    <citation type="journal article" date="2007" name="Nature">
        <title>Genome of the marsupial Monodelphis domestica reveals innovation in non-coding sequences.</title>
        <authorList>
            <person name="Mikkelsen T.S."/>
            <person name="Wakefield M.J."/>
            <person name="Aken B."/>
            <person name="Amemiya C.T."/>
            <person name="Chang J.L."/>
            <person name="Duke S."/>
            <person name="Garber M."/>
            <person name="Gentles A.J."/>
            <person name="Goodstadt L."/>
            <person name="Heger A."/>
            <person name="Jurka J."/>
            <person name="Kamal M."/>
            <person name="Mauceli E."/>
            <person name="Searle S.M."/>
            <person name="Sharpe T."/>
            <person name="Baker M.L."/>
            <person name="Batzer M.A."/>
            <person name="Benos P.V."/>
            <person name="Belov K."/>
            <person name="Clamp M."/>
            <person name="Cook A."/>
            <person name="Cuff J."/>
            <person name="Das R."/>
            <person name="Davidow L."/>
            <person name="Deakin J.E."/>
            <person name="Fazzari M.J."/>
            <person name="Glass J.L."/>
            <person name="Grabherr M."/>
            <person name="Greally J.M."/>
            <person name="Gu W."/>
            <person name="Hore T.A."/>
            <person name="Huttley G.A."/>
            <person name="Kleber M."/>
            <person name="Jirtle R.L."/>
            <person name="Koina E."/>
            <person name="Lee J.T."/>
            <person name="Mahony S."/>
            <person name="Marra M.A."/>
            <person name="Miller R.D."/>
            <person name="Nicholls R.D."/>
            <person name="Oda M."/>
            <person name="Papenfuss A.T."/>
            <person name="Parra Z.E."/>
            <person name="Pollock D.D."/>
            <person name="Ray D.A."/>
            <person name="Schein J.E."/>
            <person name="Speed T.P."/>
            <person name="Thompson K."/>
            <person name="VandeBerg J.L."/>
            <person name="Wade C.M."/>
            <person name="Walker J.A."/>
            <person name="Waters P.D."/>
            <person name="Webber C."/>
            <person name="Weidman J.R."/>
            <person name="Xie X."/>
            <person name="Zody M.C."/>
            <person name="Baldwin J."/>
            <person name="Abdouelleil A."/>
            <person name="Abdulkadir J."/>
            <person name="Abebe A."/>
            <person name="Abera B."/>
            <person name="Abreu J."/>
            <person name="Acer S.C."/>
            <person name="Aftuck L."/>
            <person name="Alexander A."/>
            <person name="An P."/>
            <person name="Anderson E."/>
            <person name="Anderson S."/>
            <person name="Arachi H."/>
            <person name="Azer M."/>
            <person name="Bachantsang P."/>
            <person name="Barry A."/>
            <person name="Bayul T."/>
            <person name="Berlin A."/>
            <person name="Bessette D."/>
            <person name="Bloom T."/>
            <person name="Bloom T."/>
            <person name="Boguslavskiy L."/>
            <person name="Bonnet C."/>
            <person name="Boukhgalter B."/>
            <person name="Bourzgui I."/>
            <person name="Brown A."/>
            <person name="Cahill P."/>
            <person name="Channer S."/>
            <person name="Cheshatsang Y."/>
            <person name="Chuda L."/>
            <person name="Citroen M."/>
            <person name="Collymore A."/>
            <person name="Cooke P."/>
            <person name="Costello M."/>
            <person name="D'Aco K."/>
            <person name="Daza R."/>
            <person name="De Haan G."/>
            <person name="DeGray S."/>
            <person name="DeMaso C."/>
            <person name="Dhargay N."/>
            <person name="Dooley K."/>
            <person name="Dooley E."/>
            <person name="Doricent M."/>
            <person name="Dorje P."/>
            <person name="Dorjee K."/>
            <person name="Dupes A."/>
            <person name="Elong R."/>
            <person name="Falk J."/>
            <person name="Farina A."/>
            <person name="Faro S."/>
            <person name="Ferguson D."/>
            <person name="Fisher S."/>
            <person name="Foley C.D."/>
            <person name="Franke A."/>
            <person name="Friedrich D."/>
            <person name="Gadbois L."/>
            <person name="Gearin G."/>
            <person name="Gearin C.R."/>
            <person name="Giannoukos G."/>
            <person name="Goode T."/>
            <person name="Graham J."/>
            <person name="Grandbois E."/>
            <person name="Grewal S."/>
            <person name="Gyaltsen K."/>
            <person name="Hafez N."/>
            <person name="Hagos B."/>
            <person name="Hall J."/>
            <person name="Henson C."/>
            <person name="Hollinger A."/>
            <person name="Honan T."/>
            <person name="Huard M.D."/>
            <person name="Hughes L."/>
            <person name="Hurhula B."/>
            <person name="Husby M.E."/>
            <person name="Kamat A."/>
            <person name="Kanga B."/>
            <person name="Kashin S."/>
            <person name="Khazanovich D."/>
            <person name="Kisner P."/>
            <person name="Lance K."/>
            <person name="Lara M."/>
            <person name="Lee W."/>
            <person name="Lennon N."/>
            <person name="Letendre F."/>
            <person name="LeVine R."/>
            <person name="Lipovsky A."/>
            <person name="Liu X."/>
            <person name="Liu J."/>
            <person name="Liu S."/>
            <person name="Lokyitsang T."/>
            <person name="Lokyitsang Y."/>
            <person name="Lubonja R."/>
            <person name="Lui A."/>
            <person name="MacDonald P."/>
            <person name="Magnisalis V."/>
            <person name="Maru K."/>
            <person name="Matthews C."/>
            <person name="McCusker W."/>
            <person name="McDonough S."/>
            <person name="Mehta T."/>
            <person name="Meldrim J."/>
            <person name="Meneus L."/>
            <person name="Mihai O."/>
            <person name="Mihalev A."/>
            <person name="Mihova T."/>
            <person name="Mittelman R."/>
            <person name="Mlenga V."/>
            <person name="Montmayeur A."/>
            <person name="Mulrain L."/>
            <person name="Navidi A."/>
            <person name="Naylor J."/>
            <person name="Negash T."/>
            <person name="Nguyen T."/>
            <person name="Nguyen N."/>
            <person name="Nicol R."/>
            <person name="Norbu C."/>
            <person name="Norbu N."/>
            <person name="Novod N."/>
            <person name="O'Neill B."/>
            <person name="Osman S."/>
            <person name="Markiewicz E."/>
            <person name="Oyono O.L."/>
            <person name="Patti C."/>
            <person name="Phunkhang P."/>
            <person name="Pierre F."/>
            <person name="Priest M."/>
            <person name="Raghuraman S."/>
            <person name="Rege F."/>
            <person name="Reyes R."/>
            <person name="Rise C."/>
            <person name="Rogov P."/>
            <person name="Ross K."/>
            <person name="Ryan E."/>
            <person name="Settipalli S."/>
            <person name="Shea T."/>
            <person name="Sherpa N."/>
            <person name="Shi L."/>
            <person name="Shih D."/>
            <person name="Sparrow T."/>
            <person name="Spaulding J."/>
            <person name="Stalker J."/>
            <person name="Stange-Thomann N."/>
            <person name="Stavropoulos S."/>
            <person name="Stone C."/>
            <person name="Strader C."/>
            <person name="Tesfaye S."/>
            <person name="Thomson T."/>
            <person name="Thoulutsang Y."/>
            <person name="Thoulutsang D."/>
            <person name="Topham K."/>
            <person name="Topping I."/>
            <person name="Tsamla T."/>
            <person name="Vassiliev H."/>
            <person name="Vo A."/>
            <person name="Wangchuk T."/>
            <person name="Wangdi T."/>
            <person name="Weiand M."/>
            <person name="Wilkinson J."/>
            <person name="Wilson A."/>
            <person name="Yadav S."/>
            <person name="Young G."/>
            <person name="Yu Q."/>
            <person name="Zembek L."/>
            <person name="Zhong D."/>
            <person name="Zimmer A."/>
            <person name="Zwirko Z."/>
            <person name="Jaffe D.B."/>
            <person name="Alvarez P."/>
            <person name="Brockman W."/>
            <person name="Butler J."/>
            <person name="Chin C."/>
            <person name="Gnerre S."/>
            <person name="MacCallum I."/>
            <person name="Graves J.A."/>
            <person name="Ponting C.P."/>
            <person name="Breen M."/>
            <person name="Samollow P.B."/>
            <person name="Lander E.S."/>
            <person name="Lindblad-Toh K."/>
        </authorList>
    </citation>
    <scope>NUCLEOTIDE SEQUENCE [LARGE SCALE GENOMIC DNA]</scope>
</reference>
<dbReference type="Proteomes" id="UP000002280">
    <property type="component" value="Chromosome 2"/>
</dbReference>
<reference evidence="1" key="3">
    <citation type="submission" date="2025-09" db="UniProtKB">
        <authorList>
            <consortium name="Ensembl"/>
        </authorList>
    </citation>
    <scope>IDENTIFICATION</scope>
</reference>
<name>A0A5F8GMN6_MONDO</name>
<organism evidence="1 2">
    <name type="scientific">Monodelphis domestica</name>
    <name type="common">Gray short-tailed opossum</name>
    <dbReference type="NCBI Taxonomy" id="13616"/>
    <lineage>
        <taxon>Eukaryota</taxon>
        <taxon>Metazoa</taxon>
        <taxon>Chordata</taxon>
        <taxon>Craniata</taxon>
        <taxon>Vertebrata</taxon>
        <taxon>Euteleostomi</taxon>
        <taxon>Mammalia</taxon>
        <taxon>Metatheria</taxon>
        <taxon>Didelphimorphia</taxon>
        <taxon>Didelphidae</taxon>
        <taxon>Monodelphis</taxon>
    </lineage>
</organism>
<reference evidence="1" key="2">
    <citation type="submission" date="2025-08" db="UniProtKB">
        <authorList>
            <consortium name="Ensembl"/>
        </authorList>
    </citation>
    <scope>IDENTIFICATION</scope>
</reference>
<dbReference type="AlphaFoldDB" id="A0A5F8GMN6"/>
<dbReference type="InParanoid" id="A0A5F8GMN6"/>